<dbReference type="Proteomes" id="UP001164250">
    <property type="component" value="Chromosome 1"/>
</dbReference>
<name>A0ACC1CCP5_9ROSI</name>
<comment type="caution">
    <text evidence="1">The sequence shown here is derived from an EMBL/GenBank/DDBJ whole genome shotgun (WGS) entry which is preliminary data.</text>
</comment>
<evidence type="ECO:0000313" key="1">
    <source>
        <dbReference type="EMBL" id="KAJ0113480.1"/>
    </source>
</evidence>
<dbReference type="EMBL" id="CM047897">
    <property type="protein sequence ID" value="KAJ0113480.1"/>
    <property type="molecule type" value="Genomic_DNA"/>
</dbReference>
<sequence>MFIVVQILFDHDDQINIPYMRSKIEEVTNEVKKFRTATDGEVANQHLHLPIILPKFPGRFYYYFGKPIETEGRSEELRDGEKSRELYLQVQAEVEKCLNFS</sequence>
<evidence type="ECO:0000313" key="2">
    <source>
        <dbReference type="Proteomes" id="UP001164250"/>
    </source>
</evidence>
<gene>
    <name evidence="1" type="ORF">Patl1_03103</name>
</gene>
<keyword evidence="2" id="KW-1185">Reference proteome</keyword>
<organism evidence="1 2">
    <name type="scientific">Pistacia atlantica</name>
    <dbReference type="NCBI Taxonomy" id="434234"/>
    <lineage>
        <taxon>Eukaryota</taxon>
        <taxon>Viridiplantae</taxon>
        <taxon>Streptophyta</taxon>
        <taxon>Embryophyta</taxon>
        <taxon>Tracheophyta</taxon>
        <taxon>Spermatophyta</taxon>
        <taxon>Magnoliopsida</taxon>
        <taxon>eudicotyledons</taxon>
        <taxon>Gunneridae</taxon>
        <taxon>Pentapetalae</taxon>
        <taxon>rosids</taxon>
        <taxon>malvids</taxon>
        <taxon>Sapindales</taxon>
        <taxon>Anacardiaceae</taxon>
        <taxon>Pistacia</taxon>
    </lineage>
</organism>
<accession>A0ACC1CCP5</accession>
<reference evidence="2" key="1">
    <citation type="journal article" date="2023" name="G3 (Bethesda)">
        <title>Genome assembly and association tests identify interacting loci associated with vigor, precocity, and sex in interspecific pistachio rootstocks.</title>
        <authorList>
            <person name="Palmer W."/>
            <person name="Jacygrad E."/>
            <person name="Sagayaradj S."/>
            <person name="Cavanaugh K."/>
            <person name="Han R."/>
            <person name="Bertier L."/>
            <person name="Beede B."/>
            <person name="Kafkas S."/>
            <person name="Golino D."/>
            <person name="Preece J."/>
            <person name="Michelmore R."/>
        </authorList>
    </citation>
    <scope>NUCLEOTIDE SEQUENCE [LARGE SCALE GENOMIC DNA]</scope>
</reference>
<protein>
    <submittedName>
        <fullName evidence="1">Uncharacterized protein</fullName>
    </submittedName>
</protein>
<proteinExistence type="predicted"/>